<feature type="binding site" evidence="1">
    <location>
        <position position="69"/>
    </location>
    <ligand>
        <name>Ni(2+)</name>
        <dbReference type="ChEBI" id="CHEBI:49786"/>
    </ligand>
</feature>
<keyword evidence="1" id="KW-0533">Nickel</keyword>
<dbReference type="InterPro" id="IPR001501">
    <property type="entry name" value="Ni-dep_hyd_lsu"/>
</dbReference>
<dbReference type="RefSeq" id="WP_075025397.1">
    <property type="nucleotide sequence ID" value="NZ_FONR01000001.1"/>
</dbReference>
<feature type="binding site" evidence="1">
    <location>
        <position position="66"/>
    </location>
    <ligand>
        <name>Ni(2+)</name>
        <dbReference type="ChEBI" id="CHEBI:49786"/>
    </ligand>
</feature>
<accession>A0A1I1Z7H8</accession>
<feature type="binding site" evidence="1">
    <location>
        <position position="381"/>
    </location>
    <ligand>
        <name>Mg(2+)</name>
        <dbReference type="ChEBI" id="CHEBI:18420"/>
    </ligand>
</feature>
<name>A0A1I1Z7H8_9ACTN</name>
<gene>
    <name evidence="2" type="ORF">SAMN02787118_101186</name>
</gene>
<keyword evidence="1" id="KW-0408">Iron</keyword>
<dbReference type="Proteomes" id="UP000181942">
    <property type="component" value="Unassembled WGS sequence"/>
</dbReference>
<feature type="binding site" evidence="1">
    <location>
        <position position="428"/>
    </location>
    <ligand>
        <name>Ni(2+)</name>
        <dbReference type="ChEBI" id="CHEBI:49786"/>
    </ligand>
</feature>
<sequence length="453" mass="49300">MTHRGSRVLHVGSLSRVEGEGALSLHVHDGTVTDARLEIYEPPRFFEAFLRGRSYTEPPDITARVCGICPVAYQMSACVAIEDACGVTVDPVIRDLRRLLYCGEWIESQALHIYLLHAPDFLGRPSAIDLARTHRAEVERGLRLKKAGNSLMELLGGRAVHPVNVRLGGFHRAPARTELRSLTEELKRALDDAWETVRWVAGFEFPDASVEADLLALTAPDTYAIEGGTPTALRTDGTNTSFPVRDFTAHVTETHVAHSTALHSRLDGRLHLTGSLARFSISGRLLSPVALEAAIAAGLGDPREGAVCRNPYRSILVRAVETVYAVAEALRIIDGYEPPAHPYTDVPPVAGVGHGATEAPRGLLYHRYELDADGIVKSALLVPPTAQNQGAIEDDLRRLAQHAIREHDPDDDQLTALCERAIRNHDPCISCSTHFLDLTVVRTSGETTGGCDA</sequence>
<keyword evidence="1" id="KW-0479">Metal-binding</keyword>
<feature type="binding site" evidence="1">
    <location>
        <position position="434"/>
    </location>
    <ligand>
        <name>Mg(2+)</name>
        <dbReference type="ChEBI" id="CHEBI:18420"/>
    </ligand>
</feature>
<dbReference type="AlphaFoldDB" id="A0A1I1Z7H8"/>
<dbReference type="InterPro" id="IPR029014">
    <property type="entry name" value="NiFe-Hase_large"/>
</dbReference>
<comment type="cofactor">
    <cofactor evidence="1">
        <name>Ni(2+)</name>
        <dbReference type="ChEBI" id="CHEBI:49786"/>
    </cofactor>
</comment>
<keyword evidence="1" id="KW-0460">Magnesium</keyword>
<dbReference type="PANTHER" id="PTHR43600:SF4">
    <property type="entry name" value="CYTOSOLIC NIFE-HYDROGENASE, ALPHA SUBUNIT"/>
    <property type="match status" value="1"/>
</dbReference>
<feature type="binding site" evidence="1">
    <location>
        <position position="47"/>
    </location>
    <ligand>
        <name>Mg(2+)</name>
        <dbReference type="ChEBI" id="CHEBI:18420"/>
    </ligand>
</feature>
<evidence type="ECO:0000313" key="2">
    <source>
        <dbReference type="EMBL" id="SFE27814.1"/>
    </source>
</evidence>
<dbReference type="PANTHER" id="PTHR43600">
    <property type="entry name" value="COENZYME F420 HYDROGENASE, SUBUNIT ALPHA"/>
    <property type="match status" value="1"/>
</dbReference>
<evidence type="ECO:0000313" key="3">
    <source>
        <dbReference type="Proteomes" id="UP000181942"/>
    </source>
</evidence>
<dbReference type="Gene3D" id="1.10.645.10">
    <property type="entry name" value="Cytochrome-c3 Hydrogenase, chain B"/>
    <property type="match status" value="1"/>
</dbReference>
<dbReference type="Pfam" id="PF00374">
    <property type="entry name" value="NiFeSe_Hases"/>
    <property type="match status" value="2"/>
</dbReference>
<dbReference type="GO" id="GO:0016151">
    <property type="term" value="F:nickel cation binding"/>
    <property type="evidence" value="ECO:0007669"/>
    <property type="project" value="InterPro"/>
</dbReference>
<organism evidence="2 3">
    <name type="scientific">Streptomyces mirabilis</name>
    <dbReference type="NCBI Taxonomy" id="68239"/>
    <lineage>
        <taxon>Bacteria</taxon>
        <taxon>Bacillati</taxon>
        <taxon>Actinomycetota</taxon>
        <taxon>Actinomycetes</taxon>
        <taxon>Kitasatosporales</taxon>
        <taxon>Streptomycetaceae</taxon>
        <taxon>Streptomyces</taxon>
    </lineage>
</organism>
<comment type="cofactor">
    <cofactor evidence="1">
        <name>Fe cation</name>
        <dbReference type="ChEBI" id="CHEBI:24875"/>
    </cofactor>
</comment>
<evidence type="ECO:0000256" key="1">
    <source>
        <dbReference type="PIRSR" id="PIRSR601501-1"/>
    </source>
</evidence>
<dbReference type="OrthoDB" id="9761717at2"/>
<reference evidence="2 3" key="1">
    <citation type="submission" date="2016-10" db="EMBL/GenBank/DDBJ databases">
        <authorList>
            <person name="de Groot N.N."/>
        </authorList>
    </citation>
    <scope>NUCLEOTIDE SEQUENCE [LARGE SCALE GENOMIC DNA]</scope>
    <source>
        <strain evidence="2 3">OK461</strain>
    </source>
</reference>
<feature type="binding site" evidence="1">
    <location>
        <position position="431"/>
    </location>
    <ligand>
        <name>Fe cation</name>
        <dbReference type="ChEBI" id="CHEBI:24875"/>
    </ligand>
</feature>
<proteinExistence type="predicted"/>
<dbReference type="SUPFAM" id="SSF56762">
    <property type="entry name" value="HydB/Nqo4-like"/>
    <property type="match status" value="1"/>
</dbReference>
<feature type="binding site" evidence="1">
    <location>
        <position position="69"/>
    </location>
    <ligand>
        <name>Fe cation</name>
        <dbReference type="ChEBI" id="CHEBI:24875"/>
    </ligand>
</feature>
<dbReference type="EMBL" id="FONR01000001">
    <property type="protein sequence ID" value="SFE27814.1"/>
    <property type="molecule type" value="Genomic_DNA"/>
</dbReference>
<protein>
    <submittedName>
        <fullName evidence="2">Coenzyme F420-reducing hydrogenase, alpha subunit</fullName>
    </submittedName>
</protein>